<evidence type="ECO:0008006" key="3">
    <source>
        <dbReference type="Google" id="ProtNLM"/>
    </source>
</evidence>
<gene>
    <name evidence="1" type="ORF">IEE83_22745</name>
</gene>
<organism evidence="1 2">
    <name type="scientific">Dyadobacter subterraneus</name>
    <dbReference type="NCBI Taxonomy" id="2773304"/>
    <lineage>
        <taxon>Bacteria</taxon>
        <taxon>Pseudomonadati</taxon>
        <taxon>Bacteroidota</taxon>
        <taxon>Cytophagia</taxon>
        <taxon>Cytophagales</taxon>
        <taxon>Spirosomataceae</taxon>
        <taxon>Dyadobacter</taxon>
    </lineage>
</organism>
<name>A0ABR9WGS9_9BACT</name>
<dbReference type="EMBL" id="JACYGY010000001">
    <property type="protein sequence ID" value="MBE9464713.1"/>
    <property type="molecule type" value="Genomic_DNA"/>
</dbReference>
<comment type="caution">
    <text evidence="1">The sequence shown here is derived from an EMBL/GenBank/DDBJ whole genome shotgun (WGS) entry which is preliminary data.</text>
</comment>
<reference evidence="2" key="1">
    <citation type="submission" date="2023-07" db="EMBL/GenBank/DDBJ databases">
        <title>Dyadobacter sp. nov 'subterranea' isolated from contaminted grondwater.</title>
        <authorList>
            <person name="Szabo I."/>
            <person name="Al-Omari J."/>
            <person name="Szerdahelyi S.G."/>
            <person name="Rado J."/>
        </authorList>
    </citation>
    <scope>NUCLEOTIDE SEQUENCE [LARGE SCALE GENOMIC DNA]</scope>
    <source>
        <strain evidence="2">UP-52</strain>
    </source>
</reference>
<proteinExistence type="predicted"/>
<sequence length="105" mass="12078">MDNPFHNIDIRLGSIESTLLKIVKKNDSSESESLVLNADQYIDQKRVSELLGVSTVTIWDWERKGLLKSYRIGNLKRFKLSEVMDAPQPIKRTFRASKLNITDNV</sequence>
<dbReference type="RefSeq" id="WP_194122755.1">
    <property type="nucleotide sequence ID" value="NZ_JACYGY010000001.1"/>
</dbReference>
<accession>A0ABR9WGS9</accession>
<dbReference type="SUPFAM" id="SSF46955">
    <property type="entry name" value="Putative DNA-binding domain"/>
    <property type="match status" value="1"/>
</dbReference>
<dbReference type="Proteomes" id="UP000634134">
    <property type="component" value="Unassembled WGS sequence"/>
</dbReference>
<evidence type="ECO:0000313" key="1">
    <source>
        <dbReference type="EMBL" id="MBE9464713.1"/>
    </source>
</evidence>
<protein>
    <recommendedName>
        <fullName evidence="3">Helix-turn-helix domain-containing protein</fullName>
    </recommendedName>
</protein>
<dbReference type="InterPro" id="IPR009061">
    <property type="entry name" value="DNA-bd_dom_put_sf"/>
</dbReference>
<keyword evidence="2" id="KW-1185">Reference proteome</keyword>
<evidence type="ECO:0000313" key="2">
    <source>
        <dbReference type="Proteomes" id="UP000634134"/>
    </source>
</evidence>